<feature type="transmembrane region" description="Helical" evidence="1">
    <location>
        <begin position="12"/>
        <end position="39"/>
    </location>
</feature>
<feature type="transmembrane region" description="Helical" evidence="1">
    <location>
        <begin position="45"/>
        <end position="61"/>
    </location>
</feature>
<gene>
    <name evidence="2" type="ORF">SDC9_15720</name>
</gene>
<organism evidence="2">
    <name type="scientific">bioreactor metagenome</name>
    <dbReference type="NCBI Taxonomy" id="1076179"/>
    <lineage>
        <taxon>unclassified sequences</taxon>
        <taxon>metagenomes</taxon>
        <taxon>ecological metagenomes</taxon>
    </lineage>
</organism>
<sequence>MIDKLRKDNFLFGFTVGLASTVVSAIVLLTGLFFFSMTFNDNPKLFLFSFIAPIFLMRWYFKIENIKSARGVLIVIILGLVSLFAYLYSIGLLTTTKL</sequence>
<name>A0A644TTK4_9ZZZZ</name>
<accession>A0A644TTK4</accession>
<dbReference type="EMBL" id="VSSQ01000050">
    <property type="protein sequence ID" value="MPL69969.1"/>
    <property type="molecule type" value="Genomic_DNA"/>
</dbReference>
<comment type="caution">
    <text evidence="2">The sequence shown here is derived from an EMBL/GenBank/DDBJ whole genome shotgun (WGS) entry which is preliminary data.</text>
</comment>
<keyword evidence="1" id="KW-0812">Transmembrane</keyword>
<feature type="transmembrane region" description="Helical" evidence="1">
    <location>
        <begin position="73"/>
        <end position="93"/>
    </location>
</feature>
<proteinExistence type="predicted"/>
<reference evidence="2" key="1">
    <citation type="submission" date="2019-08" db="EMBL/GenBank/DDBJ databases">
        <authorList>
            <person name="Kucharzyk K."/>
            <person name="Murdoch R.W."/>
            <person name="Higgins S."/>
            <person name="Loffler F."/>
        </authorList>
    </citation>
    <scope>NUCLEOTIDE SEQUENCE</scope>
</reference>
<keyword evidence="1" id="KW-0472">Membrane</keyword>
<dbReference type="AlphaFoldDB" id="A0A644TTK4"/>
<evidence type="ECO:0000313" key="2">
    <source>
        <dbReference type="EMBL" id="MPL69969.1"/>
    </source>
</evidence>
<keyword evidence="1" id="KW-1133">Transmembrane helix</keyword>
<evidence type="ECO:0000256" key="1">
    <source>
        <dbReference type="SAM" id="Phobius"/>
    </source>
</evidence>
<protein>
    <submittedName>
        <fullName evidence="2">Uncharacterized protein</fullName>
    </submittedName>
</protein>